<evidence type="ECO:0000256" key="2">
    <source>
        <dbReference type="SAM" id="SignalP"/>
    </source>
</evidence>
<name>A0A0G4GK58_9ALVE</name>
<sequence>MSQKLKAFLFFFAFLFVKVPGGPKKRIQLFRDLLAGCRKFGYEPDAFSKFAVLVWGLREEEQQCIYKDLRDETDFDEVIASVEALAKAQATSFGKRKDEDDRGVMEMEPLKAVLKKAVKGGEKTEEGEERAAKGRSAESGGKSDDSDDNTESGVKPIFKSIPDRLAKKYMRCAEEGHHQASCPYSDDTIARWMVNAAEFREKKRTERESGKEKKESNKVKEKEKEKEKEGGKEKGGKAKLSIKRSTSISSIDSYDRHGEMWESDCESLIDSDENADEWEALKRLVKKR</sequence>
<evidence type="ECO:0000256" key="1">
    <source>
        <dbReference type="SAM" id="MobiDB-lite"/>
    </source>
</evidence>
<feature type="region of interest" description="Disordered" evidence="1">
    <location>
        <begin position="200"/>
        <end position="253"/>
    </location>
</feature>
<gene>
    <name evidence="3" type="ORF">Cvel_22255</name>
</gene>
<reference evidence="3" key="1">
    <citation type="submission" date="2014-11" db="EMBL/GenBank/DDBJ databases">
        <authorList>
            <person name="Otto D Thomas"/>
            <person name="Naeem Raeece"/>
        </authorList>
    </citation>
    <scope>NUCLEOTIDE SEQUENCE</scope>
</reference>
<keyword evidence="2" id="KW-0732">Signal</keyword>
<proteinExistence type="predicted"/>
<feature type="region of interest" description="Disordered" evidence="1">
    <location>
        <begin position="116"/>
        <end position="159"/>
    </location>
</feature>
<evidence type="ECO:0000313" key="3">
    <source>
        <dbReference type="EMBL" id="CEM30282.1"/>
    </source>
</evidence>
<dbReference type="VEuPathDB" id="CryptoDB:Cvel_22255"/>
<organism evidence="3">
    <name type="scientific">Chromera velia CCMP2878</name>
    <dbReference type="NCBI Taxonomy" id="1169474"/>
    <lineage>
        <taxon>Eukaryota</taxon>
        <taxon>Sar</taxon>
        <taxon>Alveolata</taxon>
        <taxon>Colpodellida</taxon>
        <taxon>Chromeraceae</taxon>
        <taxon>Chromera</taxon>
    </lineage>
</organism>
<dbReference type="PhylomeDB" id="A0A0G4GK58"/>
<accession>A0A0G4GK58</accession>
<protein>
    <submittedName>
        <fullName evidence="3">Uncharacterized protein</fullName>
    </submittedName>
</protein>
<dbReference type="AlphaFoldDB" id="A0A0G4GK58"/>
<feature type="compositionally biased region" description="Basic and acidic residues" evidence="1">
    <location>
        <begin position="119"/>
        <end position="144"/>
    </location>
</feature>
<feature type="chain" id="PRO_5005190797" evidence="2">
    <location>
        <begin position="22"/>
        <end position="288"/>
    </location>
</feature>
<feature type="signal peptide" evidence="2">
    <location>
        <begin position="1"/>
        <end position="21"/>
    </location>
</feature>
<feature type="compositionally biased region" description="Polar residues" evidence="1">
    <location>
        <begin position="243"/>
        <end position="252"/>
    </location>
</feature>
<dbReference type="EMBL" id="CDMZ01001291">
    <property type="protein sequence ID" value="CEM30282.1"/>
    <property type="molecule type" value="Genomic_DNA"/>
</dbReference>
<feature type="compositionally biased region" description="Basic and acidic residues" evidence="1">
    <location>
        <begin position="200"/>
        <end position="236"/>
    </location>
</feature>